<dbReference type="InterPro" id="IPR058037">
    <property type="entry name" value="BREX_BrxC_helical"/>
</dbReference>
<dbReference type="EMBL" id="CP009528">
    <property type="protein sequence ID" value="AKB55571.1"/>
    <property type="molecule type" value="Genomic_DNA"/>
</dbReference>
<dbReference type="InterPro" id="IPR047679">
    <property type="entry name" value="BREX_BrxC"/>
</dbReference>
<dbReference type="KEGG" id="mby:MSBRM_2573"/>
<proteinExistence type="predicted"/>
<evidence type="ECO:0000256" key="1">
    <source>
        <dbReference type="SAM" id="MobiDB-lite"/>
    </source>
</evidence>
<gene>
    <name evidence="5" type="ORF">MSBRM_2573</name>
</gene>
<dbReference type="Pfam" id="PF25796">
    <property type="entry name" value="BREX_BrxC_4th"/>
    <property type="match status" value="1"/>
</dbReference>
<evidence type="ECO:0000313" key="5">
    <source>
        <dbReference type="EMBL" id="AKB55571.1"/>
    </source>
</evidence>
<dbReference type="Pfam" id="PF25792">
    <property type="entry name" value="BREX_BrxC_helical"/>
    <property type="match status" value="1"/>
</dbReference>
<dbReference type="AlphaFoldDB" id="A0A0E3LNY3"/>
<dbReference type="HOGENOM" id="CLU_007924_0_0_2"/>
<organism evidence="5 6">
    <name type="scientific">Methanosarcina barkeri MS</name>
    <dbReference type="NCBI Taxonomy" id="1434108"/>
    <lineage>
        <taxon>Archaea</taxon>
        <taxon>Methanobacteriati</taxon>
        <taxon>Methanobacteriota</taxon>
        <taxon>Stenosarchaea group</taxon>
        <taxon>Methanomicrobia</taxon>
        <taxon>Methanosarcinales</taxon>
        <taxon>Methanosarcinaceae</taxon>
        <taxon>Methanosarcina</taxon>
    </lineage>
</organism>
<feature type="region of interest" description="Disordered" evidence="1">
    <location>
        <begin position="718"/>
        <end position="750"/>
    </location>
</feature>
<protein>
    <recommendedName>
        <fullName evidence="7">BREX system P-loop protein BrxC</fullName>
    </recommendedName>
</protein>
<reference evidence="5 6" key="1">
    <citation type="submission" date="2014-07" db="EMBL/GenBank/DDBJ databases">
        <title>Methanogenic archaea and the global carbon cycle.</title>
        <authorList>
            <person name="Henriksen J.R."/>
            <person name="Luke J."/>
            <person name="Reinhart S."/>
            <person name="Benedict M.N."/>
            <person name="Youngblut N.D."/>
            <person name="Metcalf M.E."/>
            <person name="Whitaker R.J."/>
            <person name="Metcalf W.W."/>
        </authorList>
    </citation>
    <scope>NUCLEOTIDE SEQUENCE [LARGE SCALE GENOMIC DNA]</scope>
    <source>
        <strain evidence="5 6">MS</strain>
    </source>
</reference>
<evidence type="ECO:0000313" key="6">
    <source>
        <dbReference type="Proteomes" id="UP000033033"/>
    </source>
</evidence>
<keyword evidence="6" id="KW-1185">Reference proteome</keyword>
<name>A0A0E3LNY3_METBA</name>
<feature type="domain" description="Probable ATP-binding protein BrxC 4th six-stranded beta-sheet" evidence="4">
    <location>
        <begin position="160"/>
        <end position="332"/>
    </location>
</feature>
<dbReference type="Pfam" id="PF25791">
    <property type="entry name" value="WHD_BREX_BrxC"/>
    <property type="match status" value="1"/>
</dbReference>
<sequence length="797" mass="92366">MQKVFDKIRETGFTGKHLAKGERSLLGAFKESTENYCEKNVGLLIPFHAFYETIEGFLDPIIARTISQARNNQLLDEYDCELLEVLFMIRNIKEIEPNLDNLIVLSISSVDEDKVKLKQRIIESLQKLERQTLINKSEDRYYFLTNEEQDINREIKGIDIEDHQILEEVHRMLYEQKSGICPSSYENYKFSKAVDDRVKAVSGADLTIKFLTPLSDQYYSRKGNQQSLYGDNLSNIDSTDTLLFVLPDDELIDQIRSYLRIEKYLKQNSSNRNNAEIQNILFTKEKDAESARAKAAELIVQGVSDSKVFVDNKEVMLGKTSPKERIKEGLSLLIENVYSKAGYVTKDYENENEVLKLLRSDDLEKFGVTGSETNRLALKEMLEYIRLKHGRSGRVLLSDLKERFTKKPYGWKDMTVSGLVATLYLKEELKLRYQSEYMFNTDATAKHLTRKDDADKLVIEIREKAGEEDLKAVKQILSDLFEKINLPEKEGELYKEVKKIFQEELSNLQGLEGRYQEETGYPGRPQIEAYRKFLKELTENPDSSTFFRAVASRRTEFEALHAEAEPVKSFFGAQAEIFKRLTRKHKDYCRNIQFLDGETKAAINEIDSILNMEKPYSQIRQLPILEKKIEVSIQEALSAQKREVRESLDTVLKELEKELSDEKFSDDFKETVLGLFNVIERTLKDAEDCALVQSQLSLINDLRVEAYKQIDLKRQTIREKPPKVPYGEGNDDPEKPDAEQEEKPALPPLPQRTTRVINKISFFKSRKMLESEADIEEYLTQLKEKMLTILMKENIRV</sequence>
<feature type="domain" description="Probable ATP-binding protein BrxC alpha-helical" evidence="3">
    <location>
        <begin position="470"/>
        <end position="591"/>
    </location>
</feature>
<dbReference type="InterPro" id="IPR058038">
    <property type="entry name" value="BREX_BrxC_wHTH"/>
</dbReference>
<dbReference type="NCBIfam" id="NF033441">
    <property type="entry name" value="BREX_BrxC"/>
    <property type="match status" value="1"/>
</dbReference>
<dbReference type="STRING" id="1434108.MSBRM_2573"/>
<evidence type="ECO:0000259" key="4">
    <source>
        <dbReference type="Pfam" id="PF25796"/>
    </source>
</evidence>
<feature type="domain" description="Probable ATP-binding protein BrxC winged helix-turn-helix" evidence="2">
    <location>
        <begin position="340"/>
        <end position="463"/>
    </location>
</feature>
<evidence type="ECO:0000259" key="3">
    <source>
        <dbReference type="Pfam" id="PF25792"/>
    </source>
</evidence>
<dbReference type="Proteomes" id="UP000033033">
    <property type="component" value="Chromosome"/>
</dbReference>
<evidence type="ECO:0000259" key="2">
    <source>
        <dbReference type="Pfam" id="PF25791"/>
    </source>
</evidence>
<accession>A0A0E3LNY3</accession>
<dbReference type="InterPro" id="IPR058036">
    <property type="entry name" value="BREX_BrxC_4th"/>
</dbReference>
<feature type="compositionally biased region" description="Basic and acidic residues" evidence="1">
    <location>
        <begin position="732"/>
        <end position="744"/>
    </location>
</feature>
<dbReference type="PATRIC" id="fig|1434108.4.peg.3287"/>
<evidence type="ECO:0008006" key="7">
    <source>
        <dbReference type="Google" id="ProtNLM"/>
    </source>
</evidence>